<feature type="domain" description="Aminotransferase class V" evidence="1">
    <location>
        <begin position="139"/>
        <end position="504"/>
    </location>
</feature>
<organism evidence="2 3">
    <name type="scientific">Limulus polyphemus</name>
    <name type="common">Atlantic horseshoe crab</name>
    <dbReference type="NCBI Taxonomy" id="6850"/>
    <lineage>
        <taxon>Eukaryota</taxon>
        <taxon>Metazoa</taxon>
        <taxon>Ecdysozoa</taxon>
        <taxon>Arthropoda</taxon>
        <taxon>Chelicerata</taxon>
        <taxon>Merostomata</taxon>
        <taxon>Xiphosura</taxon>
        <taxon>Limulidae</taxon>
        <taxon>Limulus</taxon>
    </lineage>
</organism>
<dbReference type="InterPro" id="IPR015422">
    <property type="entry name" value="PyrdxlP-dep_Trfase_small"/>
</dbReference>
<dbReference type="PANTHER" id="PTHR43686:SF1">
    <property type="entry name" value="AMINOTRAN_5 DOMAIN-CONTAINING PROTEIN"/>
    <property type="match status" value="1"/>
</dbReference>
<reference evidence="3" key="1">
    <citation type="submission" date="2025-08" db="UniProtKB">
        <authorList>
            <consortium name="RefSeq"/>
        </authorList>
    </citation>
    <scope>IDENTIFICATION</scope>
    <source>
        <tissue evidence="3">Muscle</tissue>
    </source>
</reference>
<accession>A0ABM1TP82</accession>
<proteinExistence type="predicted"/>
<dbReference type="Gene3D" id="3.90.1150.10">
    <property type="entry name" value="Aspartate Aminotransferase, domain 1"/>
    <property type="match status" value="1"/>
</dbReference>
<dbReference type="Gene3D" id="3.40.640.10">
    <property type="entry name" value="Type I PLP-dependent aspartate aminotransferase-like (Major domain)"/>
    <property type="match status" value="1"/>
</dbReference>
<dbReference type="RefSeq" id="XP_022257688.1">
    <property type="nucleotide sequence ID" value="XM_022401980.1"/>
</dbReference>
<name>A0ABM1TP82_LIMPO</name>
<keyword evidence="2" id="KW-1185">Reference proteome</keyword>
<gene>
    <name evidence="3" type="primary">LOC106473578</name>
</gene>
<dbReference type="Proteomes" id="UP000694941">
    <property type="component" value="Unplaced"/>
</dbReference>
<protein>
    <submittedName>
        <fullName evidence="3">Uncharacterized protein LOC106473578</fullName>
    </submittedName>
</protein>
<sequence length="658" mass="74512">MSRFGEQLVDSCSVALYAIITYERLVAILAASVLTATNIVSRRTNNMTSQLRDNNYQALVAASSNKFEAMHQKKVTRAKFWNRVQSKEEILEEHAEDLERLIQLSHQSTLHEVMDFLAHDQFIDPITDEDRRITLKQIVYCDYTASGKPLHFIEDFILEEVLPLYGNTHTTTSVTSLQTTLFRHESRDIIRQSVNAGEQDAVIFVGNGCTAAIHKMISALNLKKSPTVFLGPYEHHSNLLPWREIGAEVIRIKEDSGGYIDLSHLEHELKMHQEDGKLLIGSFAAASNVTGILSDVNTVSSLLHKHGALAFWDYASSAPYVDIDMNPVVSGLDEGLVYKDAIFISPHKFVGGPDTPGILVAKKKLFTNPVPSGCGGGTVFFVSCDKRNSPLSARGGNARRRRNTFYCWNDQSRFGLPVERFCYNRSYHAAENEICRKALDAWSSVPELIILGSLTAIRLPIFSFVVQHIASGLFLHHNFVSVLLNDLFGIQVRGGCACAGPYAEDLLGIDEKMAIHIENLLAEDKTLDRLNLRRYKEYSEREILRPGFVRLNFPYFMPEEEVDFIIEAIQLVAREGWKLLPQYIFNPETGEWKHRYHQVFKERKWLGSISYNEGRMSYVKSRDVAKELPPQNKKECLEKALEVLDKASKVTVFYVVVF</sequence>
<dbReference type="GeneID" id="106473578"/>
<dbReference type="InterPro" id="IPR000192">
    <property type="entry name" value="Aminotrans_V_dom"/>
</dbReference>
<dbReference type="PANTHER" id="PTHR43686">
    <property type="entry name" value="SULFURTRANSFERASE-RELATED"/>
    <property type="match status" value="1"/>
</dbReference>
<evidence type="ECO:0000259" key="1">
    <source>
        <dbReference type="Pfam" id="PF00266"/>
    </source>
</evidence>
<dbReference type="InterPro" id="IPR015421">
    <property type="entry name" value="PyrdxlP-dep_Trfase_major"/>
</dbReference>
<evidence type="ECO:0000313" key="3">
    <source>
        <dbReference type="RefSeq" id="XP_022257688.1"/>
    </source>
</evidence>
<evidence type="ECO:0000313" key="2">
    <source>
        <dbReference type="Proteomes" id="UP000694941"/>
    </source>
</evidence>
<dbReference type="SUPFAM" id="SSF53383">
    <property type="entry name" value="PLP-dependent transferases"/>
    <property type="match status" value="1"/>
</dbReference>
<dbReference type="InterPro" id="IPR015424">
    <property type="entry name" value="PyrdxlP-dep_Trfase"/>
</dbReference>
<dbReference type="Pfam" id="PF00266">
    <property type="entry name" value="Aminotran_5"/>
    <property type="match status" value="1"/>
</dbReference>